<sequence length="266" mass="27622">MAETAERVAERIWAAWCSGERLAARPALEGVPAGMAAQDALRAHAGASYGWKLAATTAAGQAHVDVDGPLPGPLFTRFRREPGDVLASEHLNMRVVEAEFAYRLGADVEPGDVLGDGRAGAGGPGWVEAVLAAVAGVHLAVEVPDSRFERFAEVGAAALLADAACAGRFVLGPELPGWRELDLSTATTHLWINGERAASGSGGTVMGDPRTALAWLAAELPRHGHRLRAGDVVTTGTTTVPPTIGPGDEVRAVFDGLGEVRVAFAR</sequence>
<dbReference type="GO" id="GO:0005737">
    <property type="term" value="C:cytoplasm"/>
    <property type="evidence" value="ECO:0007669"/>
    <property type="project" value="TreeGrafter"/>
</dbReference>
<dbReference type="SUPFAM" id="SSF56529">
    <property type="entry name" value="FAH"/>
    <property type="match status" value="1"/>
</dbReference>
<protein>
    <recommendedName>
        <fullName evidence="2">Fumarylacetoacetase-like C-terminal domain-containing protein</fullName>
    </recommendedName>
</protein>
<evidence type="ECO:0000313" key="3">
    <source>
        <dbReference type="EMBL" id="CAA9435253.1"/>
    </source>
</evidence>
<dbReference type="InterPro" id="IPR011234">
    <property type="entry name" value="Fumarylacetoacetase-like_C"/>
</dbReference>
<accession>A0A6J4QEC2</accession>
<dbReference type="EMBL" id="CADCUS010000504">
    <property type="protein sequence ID" value="CAA9435253.1"/>
    <property type="molecule type" value="Genomic_DNA"/>
</dbReference>
<dbReference type="Pfam" id="PF01557">
    <property type="entry name" value="FAA_hydrolase"/>
    <property type="match status" value="1"/>
</dbReference>
<organism evidence="3">
    <name type="scientific">uncultured Pseudonocardia sp</name>
    <dbReference type="NCBI Taxonomy" id="211455"/>
    <lineage>
        <taxon>Bacteria</taxon>
        <taxon>Bacillati</taxon>
        <taxon>Actinomycetota</taxon>
        <taxon>Actinomycetes</taxon>
        <taxon>Pseudonocardiales</taxon>
        <taxon>Pseudonocardiaceae</taxon>
        <taxon>Pseudonocardia</taxon>
        <taxon>environmental samples</taxon>
    </lineage>
</organism>
<evidence type="ECO:0000259" key="2">
    <source>
        <dbReference type="Pfam" id="PF01557"/>
    </source>
</evidence>
<reference evidence="3" key="1">
    <citation type="submission" date="2020-02" db="EMBL/GenBank/DDBJ databases">
        <authorList>
            <person name="Meier V. D."/>
        </authorList>
    </citation>
    <scope>NUCLEOTIDE SEQUENCE</scope>
    <source>
        <strain evidence="3">AVDCRST_MAG66</strain>
    </source>
</reference>
<dbReference type="Gene3D" id="3.90.850.10">
    <property type="entry name" value="Fumarylacetoacetase-like, C-terminal domain"/>
    <property type="match status" value="1"/>
</dbReference>
<dbReference type="PANTHER" id="PTHR30143:SF0">
    <property type="entry name" value="2-KETO-4-PENTENOATE HYDRATASE"/>
    <property type="match status" value="1"/>
</dbReference>
<dbReference type="AlphaFoldDB" id="A0A6J4QEC2"/>
<gene>
    <name evidence="3" type="ORF">AVDCRST_MAG66-3539</name>
</gene>
<dbReference type="InterPro" id="IPR036663">
    <property type="entry name" value="Fumarylacetoacetase_C_sf"/>
</dbReference>
<name>A0A6J4QEC2_9PSEU</name>
<dbReference type="InterPro" id="IPR050772">
    <property type="entry name" value="Hydratase-Decarb/MhpD_sf"/>
</dbReference>
<dbReference type="GO" id="GO:0008684">
    <property type="term" value="F:2-oxopent-4-enoate hydratase activity"/>
    <property type="evidence" value="ECO:0007669"/>
    <property type="project" value="TreeGrafter"/>
</dbReference>
<dbReference type="PANTHER" id="PTHR30143">
    <property type="entry name" value="ACID HYDRATASE"/>
    <property type="match status" value="1"/>
</dbReference>
<proteinExistence type="predicted"/>
<feature type="domain" description="Fumarylacetoacetase-like C-terminal" evidence="2">
    <location>
        <begin position="127"/>
        <end position="262"/>
    </location>
</feature>
<keyword evidence="1" id="KW-0456">Lyase</keyword>
<evidence type="ECO:0000256" key="1">
    <source>
        <dbReference type="ARBA" id="ARBA00023239"/>
    </source>
</evidence>